<reference evidence="1 2" key="1">
    <citation type="journal article" date="2020" name="Nature">
        <title>Six reference-quality genomes reveal evolution of bat adaptations.</title>
        <authorList>
            <person name="Jebb D."/>
            <person name="Huang Z."/>
            <person name="Pippel M."/>
            <person name="Hughes G.M."/>
            <person name="Lavrichenko K."/>
            <person name="Devanna P."/>
            <person name="Winkler S."/>
            <person name="Jermiin L.S."/>
            <person name="Skirmuntt E.C."/>
            <person name="Katzourakis A."/>
            <person name="Burkitt-Gray L."/>
            <person name="Ray D.A."/>
            <person name="Sullivan K.A.M."/>
            <person name="Roscito J.G."/>
            <person name="Kirilenko B.M."/>
            <person name="Davalos L.M."/>
            <person name="Corthals A.P."/>
            <person name="Power M.L."/>
            <person name="Jones G."/>
            <person name="Ransome R.D."/>
            <person name="Dechmann D.K.N."/>
            <person name="Locatelli A.G."/>
            <person name="Puechmaille S.J."/>
            <person name="Fedrigo O."/>
            <person name="Jarvis E.D."/>
            <person name="Hiller M."/>
            <person name="Vernes S.C."/>
            <person name="Myers E.W."/>
            <person name="Teeling E.C."/>
        </authorList>
    </citation>
    <scope>NUCLEOTIDE SEQUENCE [LARGE SCALE GENOMIC DNA]</scope>
    <source>
        <strain evidence="1">MMolMol1</strain>
        <tissue evidence="1">Muscle</tissue>
    </source>
</reference>
<keyword evidence="2" id="KW-1185">Reference proteome</keyword>
<name>A0A7J8EE97_MOLMO</name>
<evidence type="ECO:0000313" key="1">
    <source>
        <dbReference type="EMBL" id="KAF6433794.1"/>
    </source>
</evidence>
<dbReference type="InParanoid" id="A0A7J8EE97"/>
<dbReference type="Proteomes" id="UP000550707">
    <property type="component" value="Unassembled WGS sequence"/>
</dbReference>
<proteinExistence type="predicted"/>
<accession>A0A7J8EE97</accession>
<dbReference type="EMBL" id="JACASF010000014">
    <property type="protein sequence ID" value="KAF6433794.1"/>
    <property type="molecule type" value="Genomic_DNA"/>
</dbReference>
<dbReference type="AlphaFoldDB" id="A0A7J8EE97"/>
<organism evidence="1 2">
    <name type="scientific">Molossus molossus</name>
    <name type="common">Pallas' mastiff bat</name>
    <name type="synonym">Vespertilio molossus</name>
    <dbReference type="NCBI Taxonomy" id="27622"/>
    <lineage>
        <taxon>Eukaryota</taxon>
        <taxon>Metazoa</taxon>
        <taxon>Chordata</taxon>
        <taxon>Craniata</taxon>
        <taxon>Vertebrata</taxon>
        <taxon>Euteleostomi</taxon>
        <taxon>Mammalia</taxon>
        <taxon>Eutheria</taxon>
        <taxon>Laurasiatheria</taxon>
        <taxon>Chiroptera</taxon>
        <taxon>Yangochiroptera</taxon>
        <taxon>Molossidae</taxon>
        <taxon>Molossus</taxon>
    </lineage>
</organism>
<comment type="caution">
    <text evidence="1">The sequence shown here is derived from an EMBL/GenBank/DDBJ whole genome shotgun (WGS) entry which is preliminary data.</text>
</comment>
<evidence type="ECO:0000313" key="2">
    <source>
        <dbReference type="Proteomes" id="UP000550707"/>
    </source>
</evidence>
<sequence length="132" mass="14631">MLVMASLHCCNHQFSSLSSSVLNTIARKLMLKSELDYYFPPKNSSMAPHFSGSKNRSPYNGYKVPPFISDLTTYFSDSLHPSYTSLLAIPSQQGSSGIKSLHWLFPLPRMLSISLMSVLVTPSSSNLCLHSQ</sequence>
<protein>
    <submittedName>
        <fullName evidence="1">Uncharacterized protein</fullName>
    </submittedName>
</protein>
<gene>
    <name evidence="1" type="ORF">HJG59_008857</name>
</gene>